<protein>
    <submittedName>
        <fullName evidence="9">Deoxyribodipyrimidine photo-lyase</fullName>
    </submittedName>
</protein>
<feature type="site" description="Electron transfer via tryptophanyl radical" evidence="6">
    <location>
        <position position="292"/>
    </location>
</feature>
<dbReference type="InterPro" id="IPR018394">
    <property type="entry name" value="DNA_photolyase_1_CS_C"/>
</dbReference>
<reference evidence="9" key="2">
    <citation type="submission" date="2023-01" db="EMBL/GenBank/DDBJ databases">
        <title>Draft genome sequence of Portibacter lacus strain NBRC 108769.</title>
        <authorList>
            <person name="Sun Q."/>
            <person name="Mori K."/>
        </authorList>
    </citation>
    <scope>NUCLEOTIDE SEQUENCE</scope>
    <source>
        <strain evidence="9">NBRC 108769</strain>
    </source>
</reference>
<dbReference type="InterPro" id="IPR002081">
    <property type="entry name" value="Cryptochrome/DNA_photolyase_1"/>
</dbReference>
<dbReference type="Gene3D" id="3.40.50.620">
    <property type="entry name" value="HUPs"/>
    <property type="match status" value="1"/>
</dbReference>
<feature type="site" description="Electron transfer via tryptophanyl radical" evidence="6">
    <location>
        <position position="368"/>
    </location>
</feature>
<evidence type="ECO:0000259" key="8">
    <source>
        <dbReference type="PROSITE" id="PS51645"/>
    </source>
</evidence>
<keyword evidence="4 7" id="KW-0157">Chromophore</keyword>
<dbReference type="PROSITE" id="PS00691">
    <property type="entry name" value="DNA_PHOTOLYASES_1_2"/>
    <property type="match status" value="1"/>
</dbReference>
<keyword evidence="2 5" id="KW-0285">Flavoprotein</keyword>
<reference evidence="9" key="1">
    <citation type="journal article" date="2014" name="Int. J. Syst. Evol. Microbiol.">
        <title>Complete genome sequence of Corynebacterium casei LMG S-19264T (=DSM 44701T), isolated from a smear-ripened cheese.</title>
        <authorList>
            <consortium name="US DOE Joint Genome Institute (JGI-PGF)"/>
            <person name="Walter F."/>
            <person name="Albersmeier A."/>
            <person name="Kalinowski J."/>
            <person name="Ruckert C."/>
        </authorList>
    </citation>
    <scope>NUCLEOTIDE SEQUENCE</scope>
    <source>
        <strain evidence="9">NBRC 108769</strain>
    </source>
</reference>
<name>A0AA37SRR1_9BACT</name>
<dbReference type="SUPFAM" id="SSF48173">
    <property type="entry name" value="Cryptochrome/photolyase FAD-binding domain"/>
    <property type="match status" value="1"/>
</dbReference>
<comment type="cofactor">
    <cofactor evidence="1">
        <name>(6R)-5,10-methylene-5,6,7,8-tetrahydrofolate</name>
        <dbReference type="ChEBI" id="CHEBI:15636"/>
    </cofactor>
</comment>
<dbReference type="Proteomes" id="UP001156666">
    <property type="component" value="Unassembled WGS sequence"/>
</dbReference>
<dbReference type="Gene3D" id="1.10.579.10">
    <property type="entry name" value="DNA Cyclobutane Dipyrimidine Photolyase, subunit A, domain 3"/>
    <property type="match status" value="1"/>
</dbReference>
<evidence type="ECO:0000313" key="9">
    <source>
        <dbReference type="EMBL" id="GLR18309.1"/>
    </source>
</evidence>
<dbReference type="GO" id="GO:0071949">
    <property type="term" value="F:FAD binding"/>
    <property type="evidence" value="ECO:0007669"/>
    <property type="project" value="TreeGrafter"/>
</dbReference>
<dbReference type="SUPFAM" id="SSF52425">
    <property type="entry name" value="Cryptochrome/photolyase, N-terminal domain"/>
    <property type="match status" value="1"/>
</dbReference>
<dbReference type="GO" id="GO:0009416">
    <property type="term" value="P:response to light stimulus"/>
    <property type="evidence" value="ECO:0007669"/>
    <property type="project" value="TreeGrafter"/>
</dbReference>
<evidence type="ECO:0000256" key="3">
    <source>
        <dbReference type="ARBA" id="ARBA00022827"/>
    </source>
</evidence>
<dbReference type="RefSeq" id="WP_235293673.1">
    <property type="nucleotide sequence ID" value="NZ_BSOH01000020.1"/>
</dbReference>
<feature type="binding site" evidence="5">
    <location>
        <begin position="358"/>
        <end position="360"/>
    </location>
    <ligand>
        <name>FAD</name>
        <dbReference type="ChEBI" id="CHEBI:57692"/>
    </ligand>
</feature>
<evidence type="ECO:0000256" key="5">
    <source>
        <dbReference type="PIRSR" id="PIRSR602081-1"/>
    </source>
</evidence>
<dbReference type="EMBL" id="BSOH01000020">
    <property type="protein sequence ID" value="GLR18309.1"/>
    <property type="molecule type" value="Genomic_DNA"/>
</dbReference>
<dbReference type="GO" id="GO:0006139">
    <property type="term" value="P:nucleobase-containing compound metabolic process"/>
    <property type="evidence" value="ECO:0007669"/>
    <property type="project" value="UniProtKB-ARBA"/>
</dbReference>
<comment type="cofactor">
    <cofactor evidence="5">
        <name>FAD</name>
        <dbReference type="ChEBI" id="CHEBI:57692"/>
    </cofactor>
    <text evidence="5">Binds 1 FAD per subunit.</text>
</comment>
<comment type="caution">
    <text evidence="9">The sequence shown here is derived from an EMBL/GenBank/DDBJ whole genome shotgun (WGS) entry which is preliminary data.</text>
</comment>
<keyword evidence="3 5" id="KW-0274">FAD</keyword>
<dbReference type="InterPro" id="IPR036134">
    <property type="entry name" value="Crypto/Photolyase_FAD-like_sf"/>
</dbReference>
<dbReference type="PROSITE" id="PS51645">
    <property type="entry name" value="PHR_CRY_ALPHA_BETA"/>
    <property type="match status" value="1"/>
</dbReference>
<dbReference type="PANTHER" id="PTHR11455:SF9">
    <property type="entry name" value="CRYPTOCHROME CIRCADIAN CLOCK 5 ISOFORM X1"/>
    <property type="match status" value="1"/>
</dbReference>
<feature type="domain" description="Photolyase/cryptochrome alpha/beta" evidence="8">
    <location>
        <begin position="3"/>
        <end position="133"/>
    </location>
</feature>
<dbReference type="Gene3D" id="1.25.40.80">
    <property type="match status" value="1"/>
</dbReference>
<feature type="binding site" evidence="5">
    <location>
        <position position="258"/>
    </location>
    <ligand>
        <name>FAD</name>
        <dbReference type="ChEBI" id="CHEBI:57692"/>
    </ligand>
</feature>
<dbReference type="Pfam" id="PF00875">
    <property type="entry name" value="DNA_photolyase"/>
    <property type="match status" value="1"/>
</dbReference>
<feature type="binding site" evidence="5">
    <location>
        <begin position="261"/>
        <end position="268"/>
    </location>
    <ligand>
        <name>FAD</name>
        <dbReference type="ChEBI" id="CHEBI:57692"/>
    </ligand>
</feature>
<dbReference type="InterPro" id="IPR006050">
    <property type="entry name" value="DNA_photolyase_N"/>
</dbReference>
<comment type="similarity">
    <text evidence="7">Belongs to the DNA photolyase family.</text>
</comment>
<organism evidence="9 10">
    <name type="scientific">Portibacter lacus</name>
    <dbReference type="NCBI Taxonomy" id="1099794"/>
    <lineage>
        <taxon>Bacteria</taxon>
        <taxon>Pseudomonadati</taxon>
        <taxon>Bacteroidota</taxon>
        <taxon>Saprospiria</taxon>
        <taxon>Saprospirales</taxon>
        <taxon>Haliscomenobacteraceae</taxon>
        <taxon>Portibacter</taxon>
    </lineage>
</organism>
<feature type="site" description="Electron transfer via tryptophanyl radical" evidence="6">
    <location>
        <position position="345"/>
    </location>
</feature>
<dbReference type="GO" id="GO:0006950">
    <property type="term" value="P:response to stress"/>
    <property type="evidence" value="ECO:0007669"/>
    <property type="project" value="UniProtKB-ARBA"/>
</dbReference>
<evidence type="ECO:0000256" key="1">
    <source>
        <dbReference type="ARBA" id="ARBA00001932"/>
    </source>
</evidence>
<feature type="binding site" evidence="5">
    <location>
        <position position="218"/>
    </location>
    <ligand>
        <name>FAD</name>
        <dbReference type="ChEBI" id="CHEBI:57692"/>
    </ligand>
</feature>
<evidence type="ECO:0000256" key="4">
    <source>
        <dbReference type="ARBA" id="ARBA00022991"/>
    </source>
</evidence>
<gene>
    <name evidence="9" type="primary">phrB1</name>
    <name evidence="9" type="ORF">GCM10007940_29250</name>
</gene>
<evidence type="ECO:0000256" key="2">
    <source>
        <dbReference type="ARBA" id="ARBA00022630"/>
    </source>
</evidence>
<dbReference type="GO" id="GO:0003904">
    <property type="term" value="F:deoxyribodipyrimidine photo-lyase activity"/>
    <property type="evidence" value="ECO:0007669"/>
    <property type="project" value="TreeGrafter"/>
</dbReference>
<dbReference type="InterPro" id="IPR036155">
    <property type="entry name" value="Crypto/Photolyase_N_sf"/>
</dbReference>
<keyword evidence="10" id="KW-1185">Reference proteome</keyword>
<dbReference type="GO" id="GO:0003677">
    <property type="term" value="F:DNA binding"/>
    <property type="evidence" value="ECO:0007669"/>
    <property type="project" value="TreeGrafter"/>
</dbReference>
<dbReference type="InterPro" id="IPR005101">
    <property type="entry name" value="Cryptochr/Photolyase_FAD-bd"/>
</dbReference>
<dbReference type="PANTHER" id="PTHR11455">
    <property type="entry name" value="CRYPTOCHROME"/>
    <property type="match status" value="1"/>
</dbReference>
<dbReference type="Pfam" id="PF03441">
    <property type="entry name" value="FAD_binding_7"/>
    <property type="match status" value="1"/>
</dbReference>
<dbReference type="InterPro" id="IPR014729">
    <property type="entry name" value="Rossmann-like_a/b/a_fold"/>
</dbReference>
<evidence type="ECO:0000256" key="7">
    <source>
        <dbReference type="RuleBase" id="RU004182"/>
    </source>
</evidence>
<accession>A0AA37SRR1</accession>
<proteinExistence type="inferred from homology"/>
<dbReference type="AlphaFoldDB" id="A0AA37SRR1"/>
<evidence type="ECO:0000256" key="6">
    <source>
        <dbReference type="PIRSR" id="PIRSR602081-2"/>
    </source>
</evidence>
<dbReference type="PRINTS" id="PR00147">
    <property type="entry name" value="DNAPHOTLYASE"/>
</dbReference>
<evidence type="ECO:0000313" key="10">
    <source>
        <dbReference type="Proteomes" id="UP001156666"/>
    </source>
</evidence>
<sequence length="439" mass="52000">MNKVNFFWFRRDLRISDNAGLYHILKNEDNVIPLFIFDKSILDKLEHEKDARVEFIYDSISELKKQLKAFGSDLMVKYGEPLEIWKDLLSAYEINSIYTNRDYEPYAEKRDSAIKELIEAEGGTFQSFKDHVIFETNEILKSDGDPYVVFTPYMKKWLEKIDDGPSDFYLKSYPCEKYYASFNKDIEFDLMKLEEMGFQRTDIEIPSKVINQKTIKEYDERRNFPALEGTSRLGVHFRFGTISIREKARKAWDLNKTYISELIWRDFYAQILAQFPHVAERSFRIKYDAIEWRNNEEEFQAWCEGRTGYKIVDAGMRELNNTGFMHNRVRMIVASFLTKHLLIDWRWGEAYFASKLLDYDLASNNGGWQWAAGSGTDAAPYFRIFNPYTQVTKFDKDLKYINQWVPEHNTDSYPKEIVEHKAARERCLETYKKALAESN</sequence>